<dbReference type="Proteomes" id="UP000244090">
    <property type="component" value="Unassembled WGS sequence"/>
</dbReference>
<name>A0A2T6C5P9_9FLAO</name>
<dbReference type="OrthoDB" id="1264405at2"/>
<comment type="caution">
    <text evidence="1">The sequence shown here is derived from an EMBL/GenBank/DDBJ whole genome shotgun (WGS) entry which is preliminary data.</text>
</comment>
<dbReference type="EMBL" id="QBKT01000001">
    <property type="protein sequence ID" value="PTX63661.1"/>
    <property type="molecule type" value="Genomic_DNA"/>
</dbReference>
<proteinExistence type="predicted"/>
<gene>
    <name evidence="1" type="ORF">C8N46_101263</name>
</gene>
<evidence type="ECO:0000313" key="2">
    <source>
        <dbReference type="Proteomes" id="UP000244090"/>
    </source>
</evidence>
<accession>A0A2T6C5P9</accession>
<reference evidence="1 2" key="1">
    <citation type="submission" date="2018-04" db="EMBL/GenBank/DDBJ databases">
        <title>Genomic Encyclopedia of Archaeal and Bacterial Type Strains, Phase II (KMG-II): from individual species to whole genera.</title>
        <authorList>
            <person name="Goeker M."/>
        </authorList>
    </citation>
    <scope>NUCLEOTIDE SEQUENCE [LARGE SCALE GENOMIC DNA]</scope>
    <source>
        <strain evidence="1 2">DSM 25731</strain>
    </source>
</reference>
<sequence>MLQNILKVKGVRELTKKTQLEIVGQLGSFCCEWCPDGTCNGWVDSPKTTCPFAPPC</sequence>
<dbReference type="AlphaFoldDB" id="A0A2T6C5P9"/>
<organism evidence="1 2">
    <name type="scientific">Kordia periserrulae</name>
    <dbReference type="NCBI Taxonomy" id="701523"/>
    <lineage>
        <taxon>Bacteria</taxon>
        <taxon>Pseudomonadati</taxon>
        <taxon>Bacteroidota</taxon>
        <taxon>Flavobacteriia</taxon>
        <taxon>Flavobacteriales</taxon>
        <taxon>Flavobacteriaceae</taxon>
        <taxon>Kordia</taxon>
    </lineage>
</organism>
<evidence type="ECO:0000313" key="1">
    <source>
        <dbReference type="EMBL" id="PTX63661.1"/>
    </source>
</evidence>
<protein>
    <submittedName>
        <fullName evidence="1">Uncharacterized protein</fullName>
    </submittedName>
</protein>
<dbReference type="RefSeq" id="WP_158269045.1">
    <property type="nucleotide sequence ID" value="NZ_QBKT01000001.1"/>
</dbReference>
<keyword evidence="2" id="KW-1185">Reference proteome</keyword>